<name>A0A0V1BCW6_TRIPS</name>
<accession>A0A0V1BCW6</accession>
<protein>
    <submittedName>
        <fullName evidence="1">Uncharacterized protein</fullName>
    </submittedName>
</protein>
<gene>
    <name evidence="1" type="ORF">T4A_13603</name>
</gene>
<reference evidence="1 2" key="1">
    <citation type="submission" date="2015-01" db="EMBL/GenBank/DDBJ databases">
        <title>Evolution of Trichinella species and genotypes.</title>
        <authorList>
            <person name="Korhonen P.K."/>
            <person name="Edoardo P."/>
            <person name="Giuseppe L.R."/>
            <person name="Gasser R.B."/>
        </authorList>
    </citation>
    <scope>NUCLEOTIDE SEQUENCE [LARGE SCALE GENOMIC DNA]</scope>
    <source>
        <strain evidence="1">ISS13</strain>
    </source>
</reference>
<dbReference type="EMBL" id="JYDR01005052">
    <property type="protein sequence ID" value="KRY34782.1"/>
    <property type="molecule type" value="Genomic_DNA"/>
</dbReference>
<sequence length="33" mass="3572">MTPQKPEGDITTQIPILPTEITAMVTDDAKTSK</sequence>
<proteinExistence type="predicted"/>
<dbReference type="AlphaFoldDB" id="A0A0V1BCW6"/>
<comment type="caution">
    <text evidence="1">The sequence shown here is derived from an EMBL/GenBank/DDBJ whole genome shotgun (WGS) entry which is preliminary data.</text>
</comment>
<evidence type="ECO:0000313" key="1">
    <source>
        <dbReference type="EMBL" id="KRY34782.1"/>
    </source>
</evidence>
<evidence type="ECO:0000313" key="2">
    <source>
        <dbReference type="Proteomes" id="UP000054632"/>
    </source>
</evidence>
<dbReference type="Proteomes" id="UP000054632">
    <property type="component" value="Unassembled WGS sequence"/>
</dbReference>
<organism evidence="1 2">
    <name type="scientific">Trichinella pseudospiralis</name>
    <name type="common">Parasitic roundworm</name>
    <dbReference type="NCBI Taxonomy" id="6337"/>
    <lineage>
        <taxon>Eukaryota</taxon>
        <taxon>Metazoa</taxon>
        <taxon>Ecdysozoa</taxon>
        <taxon>Nematoda</taxon>
        <taxon>Enoplea</taxon>
        <taxon>Dorylaimia</taxon>
        <taxon>Trichinellida</taxon>
        <taxon>Trichinellidae</taxon>
        <taxon>Trichinella</taxon>
    </lineage>
</organism>